<dbReference type="Gene3D" id="3.30.710.10">
    <property type="entry name" value="Potassium Channel Kv1.1, Chain A"/>
    <property type="match status" value="1"/>
</dbReference>
<reference evidence="3" key="1">
    <citation type="submission" date="2017-02" db="UniProtKB">
        <authorList>
            <consortium name="WormBaseParasite"/>
        </authorList>
    </citation>
    <scope>IDENTIFICATION</scope>
</reference>
<organism evidence="2 3">
    <name type="scientific">Parastrongyloides trichosuri</name>
    <name type="common">Possum-specific nematode worm</name>
    <dbReference type="NCBI Taxonomy" id="131310"/>
    <lineage>
        <taxon>Eukaryota</taxon>
        <taxon>Metazoa</taxon>
        <taxon>Ecdysozoa</taxon>
        <taxon>Nematoda</taxon>
        <taxon>Chromadorea</taxon>
        <taxon>Rhabditida</taxon>
        <taxon>Tylenchina</taxon>
        <taxon>Panagrolaimomorpha</taxon>
        <taxon>Strongyloidoidea</taxon>
        <taxon>Strongyloididae</taxon>
        <taxon>Parastrongyloides</taxon>
    </lineage>
</organism>
<dbReference type="Proteomes" id="UP000038045">
    <property type="component" value="Unplaced"/>
</dbReference>
<proteinExistence type="predicted"/>
<feature type="compositionally biased region" description="Basic and acidic residues" evidence="1">
    <location>
        <begin position="279"/>
        <end position="288"/>
    </location>
</feature>
<dbReference type="SUPFAM" id="SSF54695">
    <property type="entry name" value="POZ domain"/>
    <property type="match status" value="1"/>
</dbReference>
<accession>A0A0N4Z4E0</accession>
<name>A0A0N4Z4E0_PARTI</name>
<feature type="compositionally biased region" description="Polar residues" evidence="1">
    <location>
        <begin position="294"/>
        <end position="314"/>
    </location>
</feature>
<dbReference type="AlphaFoldDB" id="A0A0N4Z4E0"/>
<evidence type="ECO:0000313" key="3">
    <source>
        <dbReference type="WBParaSite" id="PTRK_0000185800.1"/>
    </source>
</evidence>
<keyword evidence="2" id="KW-1185">Reference proteome</keyword>
<dbReference type="WBParaSite" id="PTRK_0000185800.1">
    <property type="protein sequence ID" value="PTRK_0000185800.1"/>
    <property type="gene ID" value="PTRK_0000185800"/>
</dbReference>
<evidence type="ECO:0000256" key="1">
    <source>
        <dbReference type="SAM" id="MobiDB-lite"/>
    </source>
</evidence>
<sequence>MNNINSYNNSVLTAKLNTSLRDINSAFETPLPTDIILQCHDKCYRVRHQVAVANSRMLQGWSNNMRNGGFTVDLSGCKSEAVELALKLFYNNETKVPNTLILDVYRVLVKLDCSFLEENFYNYINHAIFLKNNAKKVPSIGSVTSQMVKANDIQCSLATQMKEMLGEIKNLKKSVNDMKNMRTFNEKKTIHDLPDAQISDKAQGVKLITGKKVYDHTEYKEIYKVLDYYREKIGKKQIQQNVFVDIKLIIDNDVYEVKKLNDLKSIAKYFRRIKKKTERRTSKSDSGKRFKGSVSRNSMFVDSTRNGRNFNKSKGNFKVYNGKRGNVINKDNVIKVEPINFRTKQVSKQVSEPSYIQSELDPSEQRFSSGKTTIEENNAIANSITFNKKYYTLGTKIQTRSNSPMKTSTYVSNSSVTDSQNNFFPVVDFYKGSK</sequence>
<evidence type="ECO:0000313" key="2">
    <source>
        <dbReference type="Proteomes" id="UP000038045"/>
    </source>
</evidence>
<feature type="region of interest" description="Disordered" evidence="1">
    <location>
        <begin position="277"/>
        <end position="316"/>
    </location>
</feature>
<protein>
    <submittedName>
        <fullName evidence="3">BTB domain-containing protein</fullName>
    </submittedName>
</protein>
<dbReference type="InterPro" id="IPR011333">
    <property type="entry name" value="SKP1/BTB/POZ_sf"/>
</dbReference>